<feature type="repeat" description="ANK" evidence="3">
    <location>
        <begin position="648"/>
        <end position="680"/>
    </location>
</feature>
<dbReference type="EMBL" id="JAVRJZ010000007">
    <property type="protein sequence ID" value="KAK2720684.1"/>
    <property type="molecule type" value="Genomic_DNA"/>
</dbReference>
<dbReference type="Pfam" id="PF12796">
    <property type="entry name" value="Ank_2"/>
    <property type="match status" value="4"/>
</dbReference>
<proteinExistence type="predicted"/>
<feature type="repeat" description="ANK" evidence="3">
    <location>
        <begin position="366"/>
        <end position="398"/>
    </location>
</feature>
<evidence type="ECO:0000313" key="4">
    <source>
        <dbReference type="EMBL" id="KAK2720684.1"/>
    </source>
</evidence>
<feature type="repeat" description="ANK" evidence="3">
    <location>
        <begin position="72"/>
        <end position="104"/>
    </location>
</feature>
<dbReference type="PANTHER" id="PTHR24126:SF68">
    <property type="entry name" value="ANKYRIN REPEAT AND SOCS BOX CONTAINING 18"/>
    <property type="match status" value="1"/>
</dbReference>
<dbReference type="Proteomes" id="UP001187531">
    <property type="component" value="Unassembled WGS sequence"/>
</dbReference>
<evidence type="ECO:0000256" key="3">
    <source>
        <dbReference type="PROSITE-ProRule" id="PRU00023"/>
    </source>
</evidence>
<dbReference type="InterPro" id="IPR036770">
    <property type="entry name" value="Ankyrin_rpt-contain_sf"/>
</dbReference>
<accession>A0AA88I5N7</accession>
<feature type="repeat" description="ANK" evidence="3">
    <location>
        <begin position="206"/>
        <end position="238"/>
    </location>
</feature>
<name>A0AA88I5N7_ARTSF</name>
<dbReference type="SMART" id="SM00248">
    <property type="entry name" value="ANK"/>
    <property type="match status" value="13"/>
</dbReference>
<dbReference type="InterPro" id="IPR002110">
    <property type="entry name" value="Ankyrin_rpt"/>
</dbReference>
<sequence>MHRKHNLSKRSRAYCAENEKLHLYKLLFSNRTSVHVSDLFGDTPLHIGAKGKLGVCKLLISNGANVNALNKFDQTPLHYAAEVGKVATCKFLISKGANINAFDQWNNTALHFAAQQGKVDVCRLLISHGARINCENFVKVTPLHAAVLTKCRYELSGIRREFQLPIRTVQMYKSCLPESKDAKKGQLSVCKLLISNGANVNALNQLNETPLDRAAILGKADICKLLISHGTNVKASNNVKRWNVLPLNYAAQEGYTAICELLISNGADINLLNGIDETPLHCAAFGGKVAVCKQLISKGANINTLNRRNETPLDETIRKNERLVRTRAEIIGGLDEHDDSIWPGTVDVFKLLVENGANINNSCFPNRDTHLHFAVRHELLSVCKLIISKGGDVNCLNSENETPLMLSFSKKYVKLTEYLLENEASCGVYGRDDERDIYSSILTWLIKEVSLERAITKKWFSRLCNLIFETDDFSAITLKSKCRKKIREDEAFIKICKNFKGVNIPKELKEYLIYKQELKDLFEENIYETIRKNERLMGTKAEIIGGLDEQDDSIWSGTVDVFKLLVENGANINNSCFPNRDTHLHFAVRHELLSVYETIRKNERLMGTKAEIIGGLDEHDDSIWSGTVDVFKLLVENGANINNSCFPNRDTHLHFAVRHELLSVCKLIISKGGDVNCLNSEKETPLMLCG</sequence>
<dbReference type="PRINTS" id="PR01415">
    <property type="entry name" value="ANKYRIN"/>
</dbReference>
<evidence type="ECO:0000256" key="1">
    <source>
        <dbReference type="ARBA" id="ARBA00022737"/>
    </source>
</evidence>
<keyword evidence="1" id="KW-0677">Repeat</keyword>
<organism evidence="4 5">
    <name type="scientific">Artemia franciscana</name>
    <name type="common">Brine shrimp</name>
    <name type="synonym">Artemia sanfranciscana</name>
    <dbReference type="NCBI Taxonomy" id="6661"/>
    <lineage>
        <taxon>Eukaryota</taxon>
        <taxon>Metazoa</taxon>
        <taxon>Ecdysozoa</taxon>
        <taxon>Arthropoda</taxon>
        <taxon>Crustacea</taxon>
        <taxon>Branchiopoda</taxon>
        <taxon>Anostraca</taxon>
        <taxon>Artemiidae</taxon>
        <taxon>Artemia</taxon>
    </lineage>
</organism>
<evidence type="ECO:0000313" key="5">
    <source>
        <dbReference type="Proteomes" id="UP001187531"/>
    </source>
</evidence>
<dbReference type="Pfam" id="PF00023">
    <property type="entry name" value="Ank"/>
    <property type="match status" value="2"/>
</dbReference>
<dbReference type="PROSITE" id="PS50088">
    <property type="entry name" value="ANK_REPEAT"/>
    <property type="match status" value="7"/>
</dbReference>
<dbReference type="PANTHER" id="PTHR24126">
    <property type="entry name" value="ANKYRIN REPEAT, PH AND SEC7 DOMAIN CONTAINING PROTEIN SECG-RELATED"/>
    <property type="match status" value="1"/>
</dbReference>
<gene>
    <name evidence="4" type="ORF">QYM36_004538</name>
</gene>
<feature type="repeat" description="ANK" evidence="3">
    <location>
        <begin position="275"/>
        <end position="307"/>
    </location>
</feature>
<reference evidence="4" key="1">
    <citation type="submission" date="2023-07" db="EMBL/GenBank/DDBJ databases">
        <title>Chromosome-level genome assembly of Artemia franciscana.</title>
        <authorList>
            <person name="Jo E."/>
        </authorList>
    </citation>
    <scope>NUCLEOTIDE SEQUENCE</scope>
    <source>
        <tissue evidence="4">Whole body</tissue>
    </source>
</reference>
<dbReference type="Gene3D" id="1.25.40.20">
    <property type="entry name" value="Ankyrin repeat-containing domain"/>
    <property type="match status" value="7"/>
</dbReference>
<keyword evidence="5" id="KW-1185">Reference proteome</keyword>
<dbReference type="SUPFAM" id="SSF48403">
    <property type="entry name" value="Ankyrin repeat"/>
    <property type="match status" value="3"/>
</dbReference>
<feature type="repeat" description="ANK" evidence="3">
    <location>
        <begin position="246"/>
        <end position="274"/>
    </location>
</feature>
<dbReference type="PROSITE" id="PS50297">
    <property type="entry name" value="ANK_REP_REGION"/>
    <property type="match status" value="7"/>
</dbReference>
<comment type="caution">
    <text evidence="4">The sequence shown here is derived from an EMBL/GenBank/DDBJ whole genome shotgun (WGS) entry which is preliminary data.</text>
</comment>
<feature type="repeat" description="ANK" evidence="3">
    <location>
        <begin position="105"/>
        <end position="137"/>
    </location>
</feature>
<dbReference type="AlphaFoldDB" id="A0AA88I5N7"/>
<protein>
    <submittedName>
        <fullName evidence="4">Uncharacterized protein</fullName>
    </submittedName>
</protein>
<keyword evidence="2 3" id="KW-0040">ANK repeat</keyword>
<evidence type="ECO:0000256" key="2">
    <source>
        <dbReference type="ARBA" id="ARBA00023043"/>
    </source>
</evidence>